<dbReference type="PANTHER" id="PTHR15032">
    <property type="entry name" value="N-ACYL-PHOSPHATIDYLETHANOLAMINE-HYDROLYZING PHOSPHOLIPASE D"/>
    <property type="match status" value="1"/>
</dbReference>
<dbReference type="PANTHER" id="PTHR15032:SF4">
    <property type="entry name" value="N-ACYL-PHOSPHATIDYLETHANOLAMINE-HYDROLYZING PHOSPHOLIPASE D"/>
    <property type="match status" value="1"/>
</dbReference>
<protein>
    <submittedName>
        <fullName evidence="1">Uncharacterized protein</fullName>
    </submittedName>
</protein>
<dbReference type="GO" id="GO:0005737">
    <property type="term" value="C:cytoplasm"/>
    <property type="evidence" value="ECO:0007669"/>
    <property type="project" value="TreeGrafter"/>
</dbReference>
<name>A0AA39J3J6_9AGAR</name>
<dbReference type="EMBL" id="JAUEPT010000073">
    <property type="protein sequence ID" value="KAK0434184.1"/>
    <property type="molecule type" value="Genomic_DNA"/>
</dbReference>
<dbReference type="Proteomes" id="UP001175226">
    <property type="component" value="Unassembled WGS sequence"/>
</dbReference>
<sequence>MFGRAFSSSSARLSIHYGEVRFGPIFSDRCSPSQFLGPKRHAEPPCRVEDIAEVGVLVVSHNIYEQYPPSSLISSHANPLHA</sequence>
<proteinExistence type="predicted"/>
<evidence type="ECO:0000313" key="1">
    <source>
        <dbReference type="EMBL" id="KAK0434184.1"/>
    </source>
</evidence>
<organism evidence="1 2">
    <name type="scientific">Armillaria borealis</name>
    <dbReference type="NCBI Taxonomy" id="47425"/>
    <lineage>
        <taxon>Eukaryota</taxon>
        <taxon>Fungi</taxon>
        <taxon>Dikarya</taxon>
        <taxon>Basidiomycota</taxon>
        <taxon>Agaricomycotina</taxon>
        <taxon>Agaricomycetes</taxon>
        <taxon>Agaricomycetidae</taxon>
        <taxon>Agaricales</taxon>
        <taxon>Marasmiineae</taxon>
        <taxon>Physalacriaceae</taxon>
        <taxon>Armillaria</taxon>
    </lineage>
</organism>
<dbReference type="InterPro" id="IPR036866">
    <property type="entry name" value="RibonucZ/Hydroxyglut_hydro"/>
</dbReference>
<gene>
    <name evidence="1" type="ORF">EV421DRAFT_1351144</name>
</gene>
<dbReference type="Gene3D" id="3.60.15.10">
    <property type="entry name" value="Ribonuclease Z/Hydroxyacylglutathione hydrolase-like"/>
    <property type="match status" value="1"/>
</dbReference>
<dbReference type="GO" id="GO:0070291">
    <property type="term" value="P:N-acylethanolamine metabolic process"/>
    <property type="evidence" value="ECO:0007669"/>
    <property type="project" value="TreeGrafter"/>
</dbReference>
<evidence type="ECO:0000313" key="2">
    <source>
        <dbReference type="Proteomes" id="UP001175226"/>
    </source>
</evidence>
<dbReference type="GO" id="GO:0070290">
    <property type="term" value="F:N-acylphosphatidylethanolamine-specific phospholipase D activity"/>
    <property type="evidence" value="ECO:0007669"/>
    <property type="project" value="TreeGrafter"/>
</dbReference>
<keyword evidence="2" id="KW-1185">Reference proteome</keyword>
<reference evidence="1" key="1">
    <citation type="submission" date="2023-06" db="EMBL/GenBank/DDBJ databases">
        <authorList>
            <consortium name="Lawrence Berkeley National Laboratory"/>
            <person name="Ahrendt S."/>
            <person name="Sahu N."/>
            <person name="Indic B."/>
            <person name="Wong-Bajracharya J."/>
            <person name="Merenyi Z."/>
            <person name="Ke H.-M."/>
            <person name="Monk M."/>
            <person name="Kocsube S."/>
            <person name="Drula E."/>
            <person name="Lipzen A."/>
            <person name="Balint B."/>
            <person name="Henrissat B."/>
            <person name="Andreopoulos B."/>
            <person name="Martin F.M."/>
            <person name="Harder C.B."/>
            <person name="Rigling D."/>
            <person name="Ford K.L."/>
            <person name="Foster G.D."/>
            <person name="Pangilinan J."/>
            <person name="Papanicolaou A."/>
            <person name="Barry K."/>
            <person name="LaButti K."/>
            <person name="Viragh M."/>
            <person name="Koriabine M."/>
            <person name="Yan M."/>
            <person name="Riley R."/>
            <person name="Champramary S."/>
            <person name="Plett K.L."/>
            <person name="Tsai I.J."/>
            <person name="Slot J."/>
            <person name="Sipos G."/>
            <person name="Plett J."/>
            <person name="Nagy L.G."/>
            <person name="Grigoriev I.V."/>
        </authorList>
    </citation>
    <scope>NUCLEOTIDE SEQUENCE</scope>
    <source>
        <strain evidence="1">FPL87.14</strain>
    </source>
</reference>
<dbReference type="AlphaFoldDB" id="A0AA39J3J6"/>
<accession>A0AA39J3J6</accession>
<comment type="caution">
    <text evidence="1">The sequence shown here is derived from an EMBL/GenBank/DDBJ whole genome shotgun (WGS) entry which is preliminary data.</text>
</comment>
<dbReference type="GO" id="GO:0070292">
    <property type="term" value="P:N-acylphosphatidylethanolamine metabolic process"/>
    <property type="evidence" value="ECO:0007669"/>
    <property type="project" value="TreeGrafter"/>
</dbReference>